<evidence type="ECO:0000256" key="1">
    <source>
        <dbReference type="ARBA" id="ARBA00022801"/>
    </source>
</evidence>
<evidence type="ECO:0000313" key="3">
    <source>
        <dbReference type="EMBL" id="VFS71686.1"/>
    </source>
</evidence>
<reference evidence="3 4" key="1">
    <citation type="submission" date="2019-03" db="EMBL/GenBank/DDBJ databases">
        <authorList>
            <consortium name="Pathogen Informatics"/>
        </authorList>
    </citation>
    <scope>NUCLEOTIDE SEQUENCE [LARGE SCALE GENOMIC DNA]</scope>
    <source>
        <strain evidence="3 4">NCTC13038</strain>
    </source>
</reference>
<dbReference type="Gene3D" id="3.40.50.1820">
    <property type="entry name" value="alpha/beta hydrolase"/>
    <property type="match status" value="1"/>
</dbReference>
<dbReference type="Pfam" id="PF00561">
    <property type="entry name" value="Abhydrolase_1"/>
    <property type="match status" value="1"/>
</dbReference>
<sequence length="298" mass="33194">MEQQYDEILYADLEAQHVYPKVNGQRIHCVVAGKGQPVLLIPGWPQTWYTWRYVLRALADAGFQAIAVDPPGIGDSDKPLGGYDTGSVGAVLHAIMAQLGHQRYSLVGHDIGMWIGYAMASDFPQAIERLVLTEAVIPGLAPAPSIFVAPEENIFLWHFMFNQLADLPETLTYGRESQYLSYIFNRWSHRRDRVAAEVYIAAYSTPGGLRAGFDYYRAIPETIRQNQRRAKTPLTMPVLTVGAEYATGDAPLTTLRGNAHDLRGETVADCGHFITEERHEAFIGLIVPFLSEETHYAA</sequence>
<dbReference type="Proteomes" id="UP000332594">
    <property type="component" value="Unassembled WGS sequence"/>
</dbReference>
<dbReference type="GO" id="GO:0004301">
    <property type="term" value="F:epoxide hydrolase activity"/>
    <property type="evidence" value="ECO:0007669"/>
    <property type="project" value="UniProtKB-EC"/>
</dbReference>
<feature type="domain" description="AB hydrolase-1" evidence="2">
    <location>
        <begin position="37"/>
        <end position="274"/>
    </location>
</feature>
<dbReference type="EC" id="3.3.2.10" evidence="3"/>
<dbReference type="SUPFAM" id="SSF53474">
    <property type="entry name" value="alpha/beta-Hydrolases"/>
    <property type="match status" value="1"/>
</dbReference>
<dbReference type="AlphaFoldDB" id="A0A485BHJ6"/>
<organism evidence="3 4">
    <name type="scientific">Raoultella terrigena</name>
    <name type="common">Klebsiella terrigena</name>
    <dbReference type="NCBI Taxonomy" id="577"/>
    <lineage>
        <taxon>Bacteria</taxon>
        <taxon>Pseudomonadati</taxon>
        <taxon>Pseudomonadota</taxon>
        <taxon>Gammaproteobacteria</taxon>
        <taxon>Enterobacterales</taxon>
        <taxon>Enterobacteriaceae</taxon>
        <taxon>Klebsiella/Raoultella group</taxon>
        <taxon>Raoultella</taxon>
    </lineage>
</organism>
<dbReference type="RefSeq" id="WP_134525787.1">
    <property type="nucleotide sequence ID" value="NZ_BJNO01000001.1"/>
</dbReference>
<evidence type="ECO:0000259" key="2">
    <source>
        <dbReference type="Pfam" id="PF00561"/>
    </source>
</evidence>
<dbReference type="PRINTS" id="PR00111">
    <property type="entry name" value="ABHYDROLASE"/>
</dbReference>
<accession>A0A485BHJ6</accession>
<dbReference type="InterPro" id="IPR000639">
    <property type="entry name" value="Epox_hydrolase-like"/>
</dbReference>
<name>A0A485BHJ6_RAOTE</name>
<protein>
    <submittedName>
        <fullName evidence="3">Soluble epoxide hydrolase</fullName>
        <ecNumber evidence="3">3.3.2.10</ecNumber>
    </submittedName>
</protein>
<proteinExistence type="predicted"/>
<dbReference type="InterPro" id="IPR000073">
    <property type="entry name" value="AB_hydrolase_1"/>
</dbReference>
<dbReference type="PRINTS" id="PR00412">
    <property type="entry name" value="EPOXHYDRLASE"/>
</dbReference>
<dbReference type="InterPro" id="IPR029058">
    <property type="entry name" value="AB_hydrolase_fold"/>
</dbReference>
<dbReference type="EMBL" id="CAADJG010000002">
    <property type="protein sequence ID" value="VFS71686.1"/>
    <property type="molecule type" value="Genomic_DNA"/>
</dbReference>
<gene>
    <name evidence="3" type="ORF">NCTC13038_02392</name>
</gene>
<dbReference type="PANTHER" id="PTHR43329">
    <property type="entry name" value="EPOXIDE HYDROLASE"/>
    <property type="match status" value="1"/>
</dbReference>
<evidence type="ECO:0000313" key="4">
    <source>
        <dbReference type="Proteomes" id="UP000332594"/>
    </source>
</evidence>
<keyword evidence="1 3" id="KW-0378">Hydrolase</keyword>